<comment type="caution">
    <text evidence="2">The sequence shown here is derived from an EMBL/GenBank/DDBJ whole genome shotgun (WGS) entry which is preliminary data.</text>
</comment>
<organism evidence="2 3">
    <name type="scientific">Rubus argutus</name>
    <name type="common">Southern blackberry</name>
    <dbReference type="NCBI Taxonomy" id="59490"/>
    <lineage>
        <taxon>Eukaryota</taxon>
        <taxon>Viridiplantae</taxon>
        <taxon>Streptophyta</taxon>
        <taxon>Embryophyta</taxon>
        <taxon>Tracheophyta</taxon>
        <taxon>Spermatophyta</taxon>
        <taxon>Magnoliopsida</taxon>
        <taxon>eudicotyledons</taxon>
        <taxon>Gunneridae</taxon>
        <taxon>Pentapetalae</taxon>
        <taxon>rosids</taxon>
        <taxon>fabids</taxon>
        <taxon>Rosales</taxon>
        <taxon>Rosaceae</taxon>
        <taxon>Rosoideae</taxon>
        <taxon>Rosoideae incertae sedis</taxon>
        <taxon>Rubus</taxon>
    </lineage>
</organism>
<feature type="region of interest" description="Disordered" evidence="1">
    <location>
        <begin position="88"/>
        <end position="116"/>
    </location>
</feature>
<keyword evidence="3" id="KW-1185">Reference proteome</keyword>
<feature type="region of interest" description="Disordered" evidence="1">
    <location>
        <begin position="1"/>
        <end position="47"/>
    </location>
</feature>
<reference evidence="2 3" key="1">
    <citation type="journal article" date="2023" name="G3 (Bethesda)">
        <title>A chromosome-length genome assembly and annotation of blackberry (Rubus argutus, cv. 'Hillquist').</title>
        <authorList>
            <person name="Bruna T."/>
            <person name="Aryal R."/>
            <person name="Dudchenko O."/>
            <person name="Sargent D.J."/>
            <person name="Mead D."/>
            <person name="Buti M."/>
            <person name="Cavallini A."/>
            <person name="Hytonen T."/>
            <person name="Andres J."/>
            <person name="Pham M."/>
            <person name="Weisz D."/>
            <person name="Mascagni F."/>
            <person name="Usai G."/>
            <person name="Natali L."/>
            <person name="Bassil N."/>
            <person name="Fernandez G.E."/>
            <person name="Lomsadze A."/>
            <person name="Armour M."/>
            <person name="Olukolu B."/>
            <person name="Poorten T."/>
            <person name="Britton C."/>
            <person name="Davik J."/>
            <person name="Ashrafi H."/>
            <person name="Aiden E.L."/>
            <person name="Borodovsky M."/>
            <person name="Worthington M."/>
        </authorList>
    </citation>
    <scope>NUCLEOTIDE SEQUENCE [LARGE SCALE GENOMIC DNA]</scope>
    <source>
        <strain evidence="2">PI 553951</strain>
    </source>
</reference>
<feature type="compositionally biased region" description="Low complexity" evidence="1">
    <location>
        <begin position="88"/>
        <end position="98"/>
    </location>
</feature>
<dbReference type="InterPro" id="IPR046311">
    <property type="entry name" value="DUF6426"/>
</dbReference>
<dbReference type="AlphaFoldDB" id="A0AAW1WK68"/>
<evidence type="ECO:0000313" key="2">
    <source>
        <dbReference type="EMBL" id="KAK9925310.1"/>
    </source>
</evidence>
<dbReference type="Proteomes" id="UP001457282">
    <property type="component" value="Unassembled WGS sequence"/>
</dbReference>
<protein>
    <submittedName>
        <fullName evidence="2">Uncharacterized protein</fullName>
    </submittedName>
</protein>
<gene>
    <name evidence="2" type="ORF">M0R45_033638</name>
</gene>
<accession>A0AAW1WK68</accession>
<dbReference type="EMBL" id="JBEDUW010000006">
    <property type="protein sequence ID" value="KAK9925310.1"/>
    <property type="molecule type" value="Genomic_DNA"/>
</dbReference>
<proteinExistence type="predicted"/>
<sequence length="188" mass="19996">MGHESPTPVPRKHRDGQSSDSCSSSDGGGGGPINIRPKKSRYPVEDDDGAAIGMIGSSAPASTAVHAAACRGWWRGGCLGLGKNGNKSNGQGQNWNSKQKCKKKQTQQSQTSHRHQRCAVEEELPAQISCCALDFDQEGDEEEVDDCVSSAERVWLELYQVGHLGFGRVSFTGLQSVPLGLGKADLGT</sequence>
<evidence type="ECO:0000313" key="3">
    <source>
        <dbReference type="Proteomes" id="UP001457282"/>
    </source>
</evidence>
<name>A0AAW1WK68_RUBAR</name>
<evidence type="ECO:0000256" key="1">
    <source>
        <dbReference type="SAM" id="MobiDB-lite"/>
    </source>
</evidence>
<dbReference type="Pfam" id="PF19990">
    <property type="entry name" value="DUF6426"/>
    <property type="match status" value="1"/>
</dbReference>